<name>A0A9P9WBZ3_9PEZI</name>
<organism evidence="2 3">
    <name type="scientific">Neoarthrinium moseri</name>
    <dbReference type="NCBI Taxonomy" id="1658444"/>
    <lineage>
        <taxon>Eukaryota</taxon>
        <taxon>Fungi</taxon>
        <taxon>Dikarya</taxon>
        <taxon>Ascomycota</taxon>
        <taxon>Pezizomycotina</taxon>
        <taxon>Sordariomycetes</taxon>
        <taxon>Xylariomycetidae</taxon>
        <taxon>Amphisphaeriales</taxon>
        <taxon>Apiosporaceae</taxon>
        <taxon>Neoarthrinium</taxon>
    </lineage>
</organism>
<dbReference type="EMBL" id="JAFIMR010000044">
    <property type="protein sequence ID" value="KAI1856429.1"/>
    <property type="molecule type" value="Genomic_DNA"/>
</dbReference>
<reference evidence="2" key="1">
    <citation type="submission" date="2021-03" db="EMBL/GenBank/DDBJ databases">
        <title>Revisited historic fungal species revealed as producer of novel bioactive compounds through whole genome sequencing and comparative genomics.</title>
        <authorList>
            <person name="Vignolle G.A."/>
            <person name="Hochenegger N."/>
            <person name="Mach R.L."/>
            <person name="Mach-Aigner A.R."/>
            <person name="Javad Rahimi M."/>
            <person name="Salim K.A."/>
            <person name="Chan C.M."/>
            <person name="Lim L.B.L."/>
            <person name="Cai F."/>
            <person name="Druzhinina I.S."/>
            <person name="U'Ren J.M."/>
            <person name="Derntl C."/>
        </authorList>
    </citation>
    <scope>NUCLEOTIDE SEQUENCE</scope>
    <source>
        <strain evidence="2">TUCIM 5799</strain>
    </source>
</reference>
<feature type="compositionally biased region" description="Polar residues" evidence="1">
    <location>
        <begin position="300"/>
        <end position="314"/>
    </location>
</feature>
<dbReference type="AlphaFoldDB" id="A0A9P9WBZ3"/>
<feature type="region of interest" description="Disordered" evidence="1">
    <location>
        <begin position="267"/>
        <end position="357"/>
    </location>
</feature>
<feature type="compositionally biased region" description="Polar residues" evidence="1">
    <location>
        <begin position="211"/>
        <end position="231"/>
    </location>
</feature>
<sequence>MSLEHRHDIDRPWKPEHDKQRVSRYMADCLAYRRPQLDALEADMEATIIAPLRMMHQRVNDFYKDMDKEAELIMEEFKDKAGIDPEDIEESRQALLALRCRWISIMPPLSSLEIQPPMPTSLPAPIESLPHPTEDPEWQEPPPSNTASDLNATAASLDGLPVYTLNDEADSDYHPDQERRTRKPRSGQPRKRQTHNESSPRGPQKKRKTQKNVSIRSPTHTLRAQSPLTPKSINVAPEAQMGIHETSNSASADEDWALQVALMRDSVGGKSNRQSNGESSSANIDEGSAAESGQRDFSRSVGNAKSIASSATDHTPTRKGKEPERPRMWQEPIARRGAPTTMQDGDDPEVDPFAESS</sequence>
<comment type="caution">
    <text evidence="2">The sequence shown here is derived from an EMBL/GenBank/DDBJ whole genome shotgun (WGS) entry which is preliminary data.</text>
</comment>
<feature type="compositionally biased region" description="Acidic residues" evidence="1">
    <location>
        <begin position="344"/>
        <end position="357"/>
    </location>
</feature>
<feature type="compositionally biased region" description="Polar residues" evidence="1">
    <location>
        <begin position="269"/>
        <end position="283"/>
    </location>
</feature>
<evidence type="ECO:0000313" key="3">
    <source>
        <dbReference type="Proteomes" id="UP000829685"/>
    </source>
</evidence>
<evidence type="ECO:0000313" key="2">
    <source>
        <dbReference type="EMBL" id="KAI1856429.1"/>
    </source>
</evidence>
<dbReference type="Proteomes" id="UP000829685">
    <property type="component" value="Unassembled WGS sequence"/>
</dbReference>
<evidence type="ECO:0000256" key="1">
    <source>
        <dbReference type="SAM" id="MobiDB-lite"/>
    </source>
</evidence>
<feature type="compositionally biased region" description="Basic and acidic residues" evidence="1">
    <location>
        <begin position="315"/>
        <end position="328"/>
    </location>
</feature>
<feature type="region of interest" description="Disordered" evidence="1">
    <location>
        <begin position="114"/>
        <end position="151"/>
    </location>
</feature>
<feature type="region of interest" description="Disordered" evidence="1">
    <location>
        <begin position="165"/>
        <end position="231"/>
    </location>
</feature>
<keyword evidence="3" id="KW-1185">Reference proteome</keyword>
<gene>
    <name evidence="2" type="ORF">JX265_011676</name>
</gene>
<protein>
    <submittedName>
        <fullName evidence="2">Uncharacterized protein</fullName>
    </submittedName>
</protein>
<proteinExistence type="predicted"/>
<accession>A0A9P9WBZ3</accession>
<feature type="compositionally biased region" description="Basic residues" evidence="1">
    <location>
        <begin position="180"/>
        <end position="193"/>
    </location>
</feature>